<gene>
    <name evidence="3" type="ORF">HF855_13380</name>
</gene>
<dbReference type="InterPro" id="IPR011004">
    <property type="entry name" value="Trimer_LpxA-like_sf"/>
</dbReference>
<accession>A0A848CQA0</accession>
<dbReference type="PANTHER" id="PTHR23416">
    <property type="entry name" value="SIALIC ACID SYNTHASE-RELATED"/>
    <property type="match status" value="1"/>
</dbReference>
<dbReference type="PROSITE" id="PS00101">
    <property type="entry name" value="HEXAPEP_TRANSFERASES"/>
    <property type="match status" value="1"/>
</dbReference>
<name>A0A848CQA0_9FIRM</name>
<keyword evidence="2" id="KW-0677">Repeat</keyword>
<dbReference type="InterPro" id="IPR001451">
    <property type="entry name" value="Hexapep"/>
</dbReference>
<dbReference type="Pfam" id="PF14602">
    <property type="entry name" value="Hexapep_2"/>
    <property type="match status" value="1"/>
</dbReference>
<dbReference type="EMBL" id="JABAFX010000051">
    <property type="protein sequence ID" value="NME58350.1"/>
    <property type="molecule type" value="Genomic_DNA"/>
</dbReference>
<proteinExistence type="predicted"/>
<evidence type="ECO:0000313" key="3">
    <source>
        <dbReference type="EMBL" id="NME58350.1"/>
    </source>
</evidence>
<organism evidence="3 4">
    <name type="scientific">Dorea formicigenerans</name>
    <dbReference type="NCBI Taxonomy" id="39486"/>
    <lineage>
        <taxon>Bacteria</taxon>
        <taxon>Bacillati</taxon>
        <taxon>Bacillota</taxon>
        <taxon>Clostridia</taxon>
        <taxon>Lachnospirales</taxon>
        <taxon>Lachnospiraceae</taxon>
        <taxon>Dorea</taxon>
    </lineage>
</organism>
<keyword evidence="3" id="KW-0012">Acyltransferase</keyword>
<evidence type="ECO:0000313" key="4">
    <source>
        <dbReference type="Proteomes" id="UP000580130"/>
    </source>
</evidence>
<keyword evidence="1 3" id="KW-0808">Transferase</keyword>
<evidence type="ECO:0000256" key="1">
    <source>
        <dbReference type="ARBA" id="ARBA00022679"/>
    </source>
</evidence>
<protein>
    <submittedName>
        <fullName evidence="3">Acyltransferase</fullName>
    </submittedName>
</protein>
<dbReference type="SUPFAM" id="SSF51161">
    <property type="entry name" value="Trimeric LpxA-like enzymes"/>
    <property type="match status" value="1"/>
</dbReference>
<dbReference type="CDD" id="cd04647">
    <property type="entry name" value="LbH_MAT_like"/>
    <property type="match status" value="1"/>
</dbReference>
<dbReference type="AlphaFoldDB" id="A0A848CQA0"/>
<dbReference type="Gene3D" id="2.160.10.10">
    <property type="entry name" value="Hexapeptide repeat proteins"/>
    <property type="match status" value="1"/>
</dbReference>
<sequence>MGVVSKIIDRVARRNPIEYARKLGVKVGNECRFTGNPGWGSEPWLIQIGNHVLLSSDIKFITHDAATFLFRDTEAYKNVFKFAPIVIQDNCFIGMRATILPGVEIGLNSIVAAGSVVTRSVPPGEVWGDCPKTRII</sequence>
<dbReference type="GO" id="GO:0016746">
    <property type="term" value="F:acyltransferase activity"/>
    <property type="evidence" value="ECO:0007669"/>
    <property type="project" value="UniProtKB-KW"/>
</dbReference>
<dbReference type="InterPro" id="IPR051159">
    <property type="entry name" value="Hexapeptide_acetyltransf"/>
</dbReference>
<dbReference type="InterPro" id="IPR018357">
    <property type="entry name" value="Hexapep_transf_CS"/>
</dbReference>
<dbReference type="Proteomes" id="UP000580130">
    <property type="component" value="Unassembled WGS sequence"/>
</dbReference>
<evidence type="ECO:0000256" key="2">
    <source>
        <dbReference type="ARBA" id="ARBA00022737"/>
    </source>
</evidence>
<comment type="caution">
    <text evidence="3">The sequence shown here is derived from an EMBL/GenBank/DDBJ whole genome shotgun (WGS) entry which is preliminary data.</text>
</comment>
<reference evidence="3 4" key="1">
    <citation type="submission" date="2020-04" db="EMBL/GenBank/DDBJ databases">
        <authorList>
            <person name="Hitch T.C.A."/>
            <person name="Wylensek D."/>
            <person name="Clavel T."/>
        </authorList>
    </citation>
    <scope>NUCLEOTIDE SEQUENCE [LARGE SCALE GENOMIC DNA]</scope>
    <source>
        <strain evidence="3 4">BSM-383-APC-5F</strain>
    </source>
</reference>
<dbReference type="RefSeq" id="WP_168934271.1">
    <property type="nucleotide sequence ID" value="NZ_JABAFX010000051.1"/>
</dbReference>